<dbReference type="OrthoDB" id="7185898at2"/>
<dbReference type="AlphaFoldDB" id="A0A1N7DAL1"/>
<evidence type="ECO:0000313" key="1">
    <source>
        <dbReference type="EMBL" id="SIR72797.1"/>
    </source>
</evidence>
<dbReference type="Proteomes" id="UP000186096">
    <property type="component" value="Unassembled WGS sequence"/>
</dbReference>
<reference evidence="2" key="1">
    <citation type="submission" date="2017-01" db="EMBL/GenBank/DDBJ databases">
        <authorList>
            <person name="Varghese N."/>
            <person name="Submissions S."/>
        </authorList>
    </citation>
    <scope>NUCLEOTIDE SEQUENCE [LARGE SCALE GENOMIC DNA]</scope>
    <source>
        <strain evidence="2">ATCC 12950</strain>
    </source>
</reference>
<name>A0A1N7DAL1_9ACTN</name>
<keyword evidence="2" id="KW-1185">Reference proteome</keyword>
<accession>A0A1N7DAL1</accession>
<gene>
    <name evidence="1" type="ORF">SAMN05421833_11414</name>
</gene>
<evidence type="ECO:0000313" key="2">
    <source>
        <dbReference type="Proteomes" id="UP000186096"/>
    </source>
</evidence>
<proteinExistence type="predicted"/>
<dbReference type="EMBL" id="FTNI01000014">
    <property type="protein sequence ID" value="SIR72797.1"/>
    <property type="molecule type" value="Genomic_DNA"/>
</dbReference>
<dbReference type="RefSeq" id="WP_076436743.1">
    <property type="nucleotide sequence ID" value="NZ_FTNI01000014.1"/>
</dbReference>
<protein>
    <submittedName>
        <fullName evidence="1">Uncharacterized protein</fullName>
    </submittedName>
</protein>
<organism evidence="1 2">
    <name type="scientific">Microbispora rosea</name>
    <dbReference type="NCBI Taxonomy" id="58117"/>
    <lineage>
        <taxon>Bacteria</taxon>
        <taxon>Bacillati</taxon>
        <taxon>Actinomycetota</taxon>
        <taxon>Actinomycetes</taxon>
        <taxon>Streptosporangiales</taxon>
        <taxon>Streptosporangiaceae</taxon>
        <taxon>Microbispora</taxon>
    </lineage>
</organism>
<sequence>MNLTIDPNPGTAALALYDSARGAVAAAASVVRDPQVMSTICRDAPVLAGQLVAQLPEAGAGLLHGITLGTVLAAGWQKSHELRAAAVRSHENGRQGKIEPVSLAAHSITSEHRPYVEVYADERKVLTITFSVDLTFTIGLLSAAIRDGRLVTLRPGGDCEVAVSWGMEGFKIGERKMPIRIPSVAVPLGAGILLARPPS</sequence>